<sequence>MTLVIQFQPLSRIEIQFQSQNLLIWLFTLIPQQSSLPQIQFTKNKREQKWRLSGPAFGTSILAYAGSPSTRPFSLSVTGGLAFFFYAFTG</sequence>
<name>A0A101LZ31_PICGL</name>
<dbReference type="EMBL" id="LKAM01000006">
    <property type="protein sequence ID" value="KUM47848.1"/>
    <property type="molecule type" value="Genomic_DNA"/>
</dbReference>
<reference evidence="1" key="1">
    <citation type="journal article" date="2015" name="Genome Biol. Evol.">
        <title>Organellar Genomes of White Spruce (Picea glauca): Assembly and Annotation.</title>
        <authorList>
            <person name="Jackman S.D."/>
            <person name="Warren R.L."/>
            <person name="Gibb E.A."/>
            <person name="Vandervalk B.P."/>
            <person name="Mohamadi H."/>
            <person name="Chu J."/>
            <person name="Raymond A."/>
            <person name="Pleasance S."/>
            <person name="Coope R."/>
            <person name="Wildung M.R."/>
            <person name="Ritland C.E."/>
            <person name="Bousquet J."/>
            <person name="Jones S.J."/>
            <person name="Bohlmann J."/>
            <person name="Birol I."/>
        </authorList>
    </citation>
    <scope>NUCLEOTIDE SEQUENCE [LARGE SCALE GENOMIC DNA]</scope>
    <source>
        <tissue evidence="1">Flushing bud</tissue>
    </source>
</reference>
<accession>A0A101LZ31</accession>
<evidence type="ECO:0000313" key="1">
    <source>
        <dbReference type="EMBL" id="KUM47848.1"/>
    </source>
</evidence>
<keyword evidence="1" id="KW-0496">Mitochondrion</keyword>
<protein>
    <submittedName>
        <fullName evidence="1">Uncharacterized protein</fullName>
    </submittedName>
</protein>
<geneLocation type="mitochondrion" evidence="1"/>
<comment type="caution">
    <text evidence="1">The sequence shown here is derived from an EMBL/GenBank/DDBJ whole genome shotgun (WGS) entry which is preliminary data.</text>
</comment>
<proteinExistence type="predicted"/>
<organism evidence="1">
    <name type="scientific">Picea glauca</name>
    <name type="common">White spruce</name>
    <name type="synonym">Pinus glauca</name>
    <dbReference type="NCBI Taxonomy" id="3330"/>
    <lineage>
        <taxon>Eukaryota</taxon>
        <taxon>Viridiplantae</taxon>
        <taxon>Streptophyta</taxon>
        <taxon>Embryophyta</taxon>
        <taxon>Tracheophyta</taxon>
        <taxon>Spermatophyta</taxon>
        <taxon>Pinopsida</taxon>
        <taxon>Pinidae</taxon>
        <taxon>Conifers I</taxon>
        <taxon>Pinales</taxon>
        <taxon>Pinaceae</taxon>
        <taxon>Picea</taxon>
    </lineage>
</organism>
<gene>
    <name evidence="1" type="ORF">ABT39_MTgene4842</name>
</gene>
<dbReference type="AlphaFoldDB" id="A0A101LZ31"/>